<comment type="caution">
    <text evidence="2">The sequence shown here is derived from an EMBL/GenBank/DDBJ whole genome shotgun (WGS) entry which is preliminary data.</text>
</comment>
<dbReference type="AlphaFoldDB" id="A0A0A8LD10"/>
<dbReference type="SMART" id="SM00506">
    <property type="entry name" value="A1pp"/>
    <property type="match status" value="1"/>
</dbReference>
<dbReference type="PROSITE" id="PS51154">
    <property type="entry name" value="MACRO"/>
    <property type="match status" value="1"/>
</dbReference>
<evidence type="ECO:0000313" key="2">
    <source>
        <dbReference type="EMBL" id="CDO96038.1"/>
    </source>
</evidence>
<evidence type="ECO:0000259" key="1">
    <source>
        <dbReference type="PROSITE" id="PS51154"/>
    </source>
</evidence>
<dbReference type="SUPFAM" id="SSF52949">
    <property type="entry name" value="Macro domain-like"/>
    <property type="match status" value="1"/>
</dbReference>
<dbReference type="Pfam" id="PF14519">
    <property type="entry name" value="Macro_2"/>
    <property type="match status" value="1"/>
</dbReference>
<dbReference type="Gene3D" id="3.40.220.10">
    <property type="entry name" value="Leucine Aminopeptidase, subunit E, domain 1"/>
    <property type="match status" value="1"/>
</dbReference>
<sequence length="245" mass="27380">MRVVLVDINVSVVSHWAKGLGTLVRSGKVSLQHGSLEYFKPNGMLKSIVSPGNSFGFLGGGFDLAIQEYFGGALFERYVRYKLMHSYVPVTNCTVIPLEQFGRDDFQYLLHIPTVVTPVVPDFDRRDPVHTGYRIVFDVTWNALHSAPGDTEQLVIPGLCTGYAGVPIPVACKAMCFAIRLFYLEKTLSQDLINTMIMCFMGYQYGPFISEDCVAECEKMRVDWDTLLGFNPHTDELDSILPPGH</sequence>
<feature type="domain" description="Macro" evidence="1">
    <location>
        <begin position="16"/>
        <end position="197"/>
    </location>
</feature>
<dbReference type="InterPro" id="IPR002589">
    <property type="entry name" value="Macro_dom"/>
</dbReference>
<dbReference type="InterPro" id="IPR043472">
    <property type="entry name" value="Macro_dom-like"/>
</dbReference>
<reference evidence="2 3" key="1">
    <citation type="submission" date="2014-03" db="EMBL/GenBank/DDBJ databases">
        <title>The genome of Kluyveromyces dobzhanskii.</title>
        <authorList>
            <person name="Nystedt B."/>
            <person name="Astrom S."/>
        </authorList>
    </citation>
    <scope>NUCLEOTIDE SEQUENCE [LARGE SCALE GENOMIC DNA]</scope>
    <source>
        <strain evidence="2 3">CBS 2104</strain>
    </source>
</reference>
<dbReference type="Proteomes" id="UP000031516">
    <property type="component" value="Unassembled WGS sequence"/>
</dbReference>
<organism evidence="2 3">
    <name type="scientific">Kluyveromyces dobzhanskii CBS 2104</name>
    <dbReference type="NCBI Taxonomy" id="1427455"/>
    <lineage>
        <taxon>Eukaryota</taxon>
        <taxon>Fungi</taxon>
        <taxon>Dikarya</taxon>
        <taxon>Ascomycota</taxon>
        <taxon>Saccharomycotina</taxon>
        <taxon>Saccharomycetes</taxon>
        <taxon>Saccharomycetales</taxon>
        <taxon>Saccharomycetaceae</taxon>
        <taxon>Kluyveromyces</taxon>
    </lineage>
</organism>
<gene>
    <name evidence="2" type="ORF">KLDO_g4258</name>
</gene>
<protein>
    <submittedName>
        <fullName evidence="2">WGS project CCBQ000000000 data, contig 00010</fullName>
    </submittedName>
</protein>
<dbReference type="InterPro" id="IPR028071">
    <property type="entry name" value="Macro-like_dom"/>
</dbReference>
<evidence type="ECO:0000313" key="3">
    <source>
        <dbReference type="Proteomes" id="UP000031516"/>
    </source>
</evidence>
<dbReference type="EMBL" id="CCBQ010000046">
    <property type="protein sequence ID" value="CDO96038.1"/>
    <property type="molecule type" value="Genomic_DNA"/>
</dbReference>
<dbReference type="OrthoDB" id="6082470at2759"/>
<proteinExistence type="predicted"/>
<name>A0A0A8LD10_9SACH</name>
<keyword evidence="3" id="KW-1185">Reference proteome</keyword>
<accession>A0A0A8LD10</accession>